<protein>
    <submittedName>
        <fullName evidence="1">Uncharacterized protein</fullName>
    </submittedName>
</protein>
<organism evidence="1 2">
    <name type="scientific">Artomyces pyxidatus</name>
    <dbReference type="NCBI Taxonomy" id="48021"/>
    <lineage>
        <taxon>Eukaryota</taxon>
        <taxon>Fungi</taxon>
        <taxon>Dikarya</taxon>
        <taxon>Basidiomycota</taxon>
        <taxon>Agaricomycotina</taxon>
        <taxon>Agaricomycetes</taxon>
        <taxon>Russulales</taxon>
        <taxon>Auriscalpiaceae</taxon>
        <taxon>Artomyces</taxon>
    </lineage>
</organism>
<gene>
    <name evidence="1" type="ORF">BV25DRAFT_1918846</name>
</gene>
<evidence type="ECO:0000313" key="2">
    <source>
        <dbReference type="Proteomes" id="UP000814140"/>
    </source>
</evidence>
<sequence>MSDKPDAPYVDGDPLPQLKDTPSAVVVQWILTDLQEEDLSRCRYRPEGSTRAFRGKTAVVGRARNVFVRGPAAPGSRSMAPGDVWMNTDSPSAVWVSLGEGIWAEWQGNAFTESLEHPSLPGRHLWFCFANEFSWVKKRSLTSKRSSWRKSGHGSAEFMCGRGRVNESGLPLQAIVEDVAAILRVPRSERSEYIKNCHSNRPSKRRKLSAAPAPLSPHPIDSRPDDGQTPSAELATDRDQFVVGAGSSIEVSSTGTAPDRFPPLSGEFSSPELTLFDDDRTNGVESTLWPNSSASRLIPAPASVGVAASTDAGVSDLTSTSHQDLSTTAAGDTSPSISTPTFADASTSTDEDVNDSASTSHQDLSTIAPSRTAPYISVPTSVDASTSTDQDANGITSTSHQDLSTDGPLDPSKSLSAGRFWDDLEEKQWPQSAESIKWRSGVTTVAPYAGILMNEASTFEDADVNAVEVMAQAWDAREGNESQETPFIFLQWDPSQLDDLGDHIADALSRNRTVVVEGWTFEGPPILYNEKGLTRLRGSLRVPIQYHCAAKRIQNRSSREKNPVPHVRTSLGKFLQLSKTQDACGNLMDSLQVDGGAPPFIEAVSDDVWAWKTTCREGYEEEGVKLQSQVKKGSVKARKKAMEAARQAGEDPAADEVGPRIATIDSFNFRHWDLVTMAGFFTWPHHDANGLCTWASVRDGAKIWGMIRFRDNRTATCTSRKDMMRLFEKALTSGAAQSHETSDYEIFVTILERGSTIIMPPCAWHEVYTPWSRVYDHKDHFATNADHVGFRRTLARMSLALRYLDRPLKKRAFLALASMVKNEGEYIAAGHDKEPAGARYEDDIEMVVAFRIIMDLCRVHDISLEDAENNALLVGGGWDDPGSENLSLDAILFDL</sequence>
<keyword evidence="2" id="KW-1185">Reference proteome</keyword>
<dbReference type="EMBL" id="MU277230">
    <property type="protein sequence ID" value="KAI0058927.1"/>
    <property type="molecule type" value="Genomic_DNA"/>
</dbReference>
<comment type="caution">
    <text evidence="1">The sequence shown here is derived from an EMBL/GenBank/DDBJ whole genome shotgun (WGS) entry which is preliminary data.</text>
</comment>
<reference evidence="1" key="2">
    <citation type="journal article" date="2022" name="New Phytol.">
        <title>Evolutionary transition to the ectomycorrhizal habit in the genomes of a hyperdiverse lineage of mushroom-forming fungi.</title>
        <authorList>
            <person name="Looney B."/>
            <person name="Miyauchi S."/>
            <person name="Morin E."/>
            <person name="Drula E."/>
            <person name="Courty P.E."/>
            <person name="Kohler A."/>
            <person name="Kuo A."/>
            <person name="LaButti K."/>
            <person name="Pangilinan J."/>
            <person name="Lipzen A."/>
            <person name="Riley R."/>
            <person name="Andreopoulos W."/>
            <person name="He G."/>
            <person name="Johnson J."/>
            <person name="Nolan M."/>
            <person name="Tritt A."/>
            <person name="Barry K.W."/>
            <person name="Grigoriev I.V."/>
            <person name="Nagy L.G."/>
            <person name="Hibbett D."/>
            <person name="Henrissat B."/>
            <person name="Matheny P.B."/>
            <person name="Labbe J."/>
            <person name="Martin F.M."/>
        </authorList>
    </citation>
    <scope>NUCLEOTIDE SEQUENCE</scope>
    <source>
        <strain evidence="1">HHB10654</strain>
    </source>
</reference>
<dbReference type="Proteomes" id="UP000814140">
    <property type="component" value="Unassembled WGS sequence"/>
</dbReference>
<proteinExistence type="predicted"/>
<evidence type="ECO:0000313" key="1">
    <source>
        <dbReference type="EMBL" id="KAI0058927.1"/>
    </source>
</evidence>
<reference evidence="1" key="1">
    <citation type="submission" date="2021-03" db="EMBL/GenBank/DDBJ databases">
        <authorList>
            <consortium name="DOE Joint Genome Institute"/>
            <person name="Ahrendt S."/>
            <person name="Looney B.P."/>
            <person name="Miyauchi S."/>
            <person name="Morin E."/>
            <person name="Drula E."/>
            <person name="Courty P.E."/>
            <person name="Chicoki N."/>
            <person name="Fauchery L."/>
            <person name="Kohler A."/>
            <person name="Kuo A."/>
            <person name="Labutti K."/>
            <person name="Pangilinan J."/>
            <person name="Lipzen A."/>
            <person name="Riley R."/>
            <person name="Andreopoulos W."/>
            <person name="He G."/>
            <person name="Johnson J."/>
            <person name="Barry K.W."/>
            <person name="Grigoriev I.V."/>
            <person name="Nagy L."/>
            <person name="Hibbett D."/>
            <person name="Henrissat B."/>
            <person name="Matheny P.B."/>
            <person name="Labbe J."/>
            <person name="Martin F."/>
        </authorList>
    </citation>
    <scope>NUCLEOTIDE SEQUENCE</scope>
    <source>
        <strain evidence="1">HHB10654</strain>
    </source>
</reference>
<name>A0ACB8SRS4_9AGAM</name>
<accession>A0ACB8SRS4</accession>